<accession>A0ABS6ED85</accession>
<keyword evidence="2" id="KW-1185">Reference proteome</keyword>
<comment type="caution">
    <text evidence="1">The sequence shown here is derived from an EMBL/GenBank/DDBJ whole genome shotgun (WGS) entry which is preliminary data.</text>
</comment>
<sequence>MKKLLISILIIIPLISTIGCARKEVSNQNETKDYRSKTGVTVEVDEFKSDNFGFSLVFPESWKDKYRIVEDDTSVKVYFKPKEKVEDDIGMLFTIIKKTEELDETMYDSIYGCEKYYEINGITYFLGGTTDLGFYENHPEINTFLNMKSEISEILNTLKY</sequence>
<gene>
    <name evidence="1" type="ORF">KQI86_00070</name>
</gene>
<dbReference type="PROSITE" id="PS51257">
    <property type="entry name" value="PROKAR_LIPOPROTEIN"/>
    <property type="match status" value="1"/>
</dbReference>
<proteinExistence type="predicted"/>
<evidence type="ECO:0000313" key="1">
    <source>
        <dbReference type="EMBL" id="MBU5482696.1"/>
    </source>
</evidence>
<name>A0ABS6ED85_9CLOT</name>
<organism evidence="1 2">
    <name type="scientific">Clostridium mobile</name>
    <dbReference type="NCBI Taxonomy" id="2841512"/>
    <lineage>
        <taxon>Bacteria</taxon>
        <taxon>Bacillati</taxon>
        <taxon>Bacillota</taxon>
        <taxon>Clostridia</taxon>
        <taxon>Eubacteriales</taxon>
        <taxon>Clostridiaceae</taxon>
        <taxon>Clostridium</taxon>
    </lineage>
</organism>
<reference evidence="1 2" key="1">
    <citation type="submission" date="2021-06" db="EMBL/GenBank/DDBJ databases">
        <authorList>
            <person name="Sun Q."/>
            <person name="Li D."/>
        </authorList>
    </citation>
    <scope>NUCLEOTIDE SEQUENCE [LARGE SCALE GENOMIC DNA]</scope>
    <source>
        <strain evidence="1 2">MSJ-11</strain>
    </source>
</reference>
<evidence type="ECO:0008006" key="3">
    <source>
        <dbReference type="Google" id="ProtNLM"/>
    </source>
</evidence>
<dbReference type="EMBL" id="JAHLQF010000001">
    <property type="protein sequence ID" value="MBU5482696.1"/>
    <property type="molecule type" value="Genomic_DNA"/>
</dbReference>
<protein>
    <recommendedName>
        <fullName evidence="3">Lipoprotein</fullName>
    </recommendedName>
</protein>
<dbReference type="RefSeq" id="WP_216437122.1">
    <property type="nucleotide sequence ID" value="NZ_JAHLQF010000001.1"/>
</dbReference>
<dbReference type="Proteomes" id="UP000726170">
    <property type="component" value="Unassembled WGS sequence"/>
</dbReference>
<evidence type="ECO:0000313" key="2">
    <source>
        <dbReference type="Proteomes" id="UP000726170"/>
    </source>
</evidence>